<keyword evidence="1" id="KW-0472">Membrane</keyword>
<proteinExistence type="predicted"/>
<organism evidence="2">
    <name type="scientific">hydrothermal vent metagenome</name>
    <dbReference type="NCBI Taxonomy" id="652676"/>
    <lineage>
        <taxon>unclassified sequences</taxon>
        <taxon>metagenomes</taxon>
        <taxon>ecological metagenomes</taxon>
    </lineage>
</organism>
<sequence>MQRKILALITPPIAVCRYGCASCCVAPIFVFWLASIGSVIYAFFGGPAGLDGFSWGTLALGIILWAISVAWAETVIKGVSDDLENPKCNGKTSTLCSIVSSNNSDIEPLDEVNKYL</sequence>
<name>A0A3B1A0P3_9ZZZZ</name>
<feature type="transmembrane region" description="Helical" evidence="1">
    <location>
        <begin position="52"/>
        <end position="72"/>
    </location>
</feature>
<dbReference type="EMBL" id="UOFT01000033">
    <property type="protein sequence ID" value="VAW93312.1"/>
    <property type="molecule type" value="Genomic_DNA"/>
</dbReference>
<protein>
    <submittedName>
        <fullName evidence="2">Uncharacterized protein</fullName>
    </submittedName>
</protein>
<keyword evidence="1" id="KW-0812">Transmembrane</keyword>
<evidence type="ECO:0000256" key="1">
    <source>
        <dbReference type="SAM" id="Phobius"/>
    </source>
</evidence>
<reference evidence="2" key="1">
    <citation type="submission" date="2018-06" db="EMBL/GenBank/DDBJ databases">
        <authorList>
            <person name="Zhirakovskaya E."/>
        </authorList>
    </citation>
    <scope>NUCLEOTIDE SEQUENCE</scope>
</reference>
<gene>
    <name evidence="2" type="ORF">MNBD_GAMMA23-2015</name>
</gene>
<dbReference type="AlphaFoldDB" id="A0A3B1A0P3"/>
<accession>A0A3B1A0P3</accession>
<evidence type="ECO:0000313" key="2">
    <source>
        <dbReference type="EMBL" id="VAW93312.1"/>
    </source>
</evidence>
<keyword evidence="1" id="KW-1133">Transmembrane helix</keyword>
<feature type="transmembrane region" description="Helical" evidence="1">
    <location>
        <begin position="21"/>
        <end position="46"/>
    </location>
</feature>